<dbReference type="EMBL" id="CP020946">
    <property type="protein sequence ID" value="ASD65290.1"/>
    <property type="molecule type" value="Genomic_DNA"/>
</dbReference>
<sequence length="151" mass="16199">MKSTFYLKIGMMVLALVGVFYGMKALDGGALEDKASDPQSALGLLIGSDYRPLNWCPEKAPKVEIFDQAGAVVKTLEKPEDISSVCEIMMGAFSMEGIEESSFKKILAAHGASSGEIVILEQVPGKPVFRVKGMPFSSPMLSKALDRLAVP</sequence>
<evidence type="ECO:0000313" key="1">
    <source>
        <dbReference type="EMBL" id="ASD65290.1"/>
    </source>
</evidence>
<proteinExistence type="predicted"/>
<dbReference type="RefSeq" id="WP_088566678.1">
    <property type="nucleotide sequence ID" value="NZ_CP020946.1"/>
</dbReference>
<gene>
    <name evidence="1" type="ORF">B9G79_17790</name>
</gene>
<evidence type="ECO:0000313" key="2">
    <source>
        <dbReference type="Proteomes" id="UP000197003"/>
    </source>
</evidence>
<dbReference type="Proteomes" id="UP000197003">
    <property type="component" value="Chromosome"/>
</dbReference>
<dbReference type="OrthoDB" id="5293511at2"/>
<dbReference type="AlphaFoldDB" id="A0A1Z3NCV4"/>
<organism evidence="1 2">
    <name type="scientific">Bdellovibrio bacteriovorus</name>
    <dbReference type="NCBI Taxonomy" id="959"/>
    <lineage>
        <taxon>Bacteria</taxon>
        <taxon>Pseudomonadati</taxon>
        <taxon>Bdellovibrionota</taxon>
        <taxon>Bdellovibrionia</taxon>
        <taxon>Bdellovibrionales</taxon>
        <taxon>Pseudobdellovibrionaceae</taxon>
        <taxon>Bdellovibrio</taxon>
    </lineage>
</organism>
<name>A0A1Z3NCV4_BDEBC</name>
<protein>
    <submittedName>
        <fullName evidence="1">Uncharacterized protein</fullName>
    </submittedName>
</protein>
<reference evidence="1 2" key="1">
    <citation type="submission" date="2017-04" db="EMBL/GenBank/DDBJ databases">
        <title>Whole genome sequence of Bdellovibrio bacteriovorus strain SSB218315.</title>
        <authorList>
            <person name="Oyedara O."/>
            <person name="Rodriguez-Perez M.A."/>
        </authorList>
    </citation>
    <scope>NUCLEOTIDE SEQUENCE [LARGE SCALE GENOMIC DNA]</scope>
    <source>
        <strain evidence="1 2">SSB218315</strain>
    </source>
</reference>
<accession>A0A1Z3NCV4</accession>